<dbReference type="InterPro" id="IPR012338">
    <property type="entry name" value="Beta-lactam/transpept-like"/>
</dbReference>
<dbReference type="InterPro" id="IPR019734">
    <property type="entry name" value="TPR_rpt"/>
</dbReference>
<dbReference type="InterPro" id="IPR050491">
    <property type="entry name" value="AmpC-like"/>
</dbReference>
<evidence type="ECO:0000313" key="5">
    <source>
        <dbReference type="Proteomes" id="UP000324133"/>
    </source>
</evidence>
<feature type="domain" description="Beta-lactamase-related" evidence="3">
    <location>
        <begin position="52"/>
        <end position="357"/>
    </location>
</feature>
<evidence type="ECO:0000259" key="3">
    <source>
        <dbReference type="Pfam" id="PF00144"/>
    </source>
</evidence>
<organism evidence="4 5">
    <name type="scientific">Rufibacter hautae</name>
    <dbReference type="NCBI Taxonomy" id="2595005"/>
    <lineage>
        <taxon>Bacteria</taxon>
        <taxon>Pseudomonadati</taxon>
        <taxon>Bacteroidota</taxon>
        <taxon>Cytophagia</taxon>
        <taxon>Cytophagales</taxon>
        <taxon>Hymenobacteraceae</taxon>
        <taxon>Rufibacter</taxon>
    </lineage>
</organism>
<keyword evidence="2" id="KW-0732">Signal</keyword>
<dbReference type="SUPFAM" id="SSF48452">
    <property type="entry name" value="TPR-like"/>
    <property type="match status" value="1"/>
</dbReference>
<keyword evidence="5" id="KW-1185">Reference proteome</keyword>
<dbReference type="PROSITE" id="PS50005">
    <property type="entry name" value="TPR"/>
    <property type="match status" value="1"/>
</dbReference>
<keyword evidence="1" id="KW-0802">TPR repeat</keyword>
<dbReference type="SUPFAM" id="SSF56601">
    <property type="entry name" value="beta-lactamase/transpeptidase-like"/>
    <property type="match status" value="1"/>
</dbReference>
<evidence type="ECO:0000256" key="2">
    <source>
        <dbReference type="SAM" id="SignalP"/>
    </source>
</evidence>
<dbReference type="SMART" id="SM00028">
    <property type="entry name" value="TPR"/>
    <property type="match status" value="2"/>
</dbReference>
<sequence>MRNAFGLLLLLLSFTACRVQTASPTGLEETKGKDPVQGMIDKQAAWLLSHPEIHSAAIGVYKDGKTSLFYYGELDPGKGNKPSDSTIYEIASISKTFTGTLVANALLEGKLTLEDDIRKYLTEEYPNLMFEGKPIQIKHLLTHSSGLPRALPLDDHIWQNPGDSLAFKLHALAKDYSKERFVKDLHLVKLKTAPGSGYTYSNVNPNLVALLLENIYGKPFEELLAQTIFQKARLQTTKMQLSQAEQKRLANGYNEKGVLMPHMESPLWGADGGLKSTLPDLMKYMAFQLDKTNAMAQKSQELVAGTSHGYFWTIRGEKDAKAVSGHGGAFGTQTWFSFYPQLNSGIVVITNESGPNTASIISGMVPWNSLYIDLLQKLKQEGREKTIAFYNHLKATQAKDYHFESAEAELNQLGYHLLESKRVEDAIAIFELNTREFPTSANAFDSLGEAYLANGNNELGLKSYKQALALDPSSDNAKKMIQKLDPSSKK</sequence>
<reference evidence="4 5" key="1">
    <citation type="submission" date="2019-07" db="EMBL/GenBank/DDBJ databases">
        <title>Rufibacter sp. nov., isolated from lake sediment.</title>
        <authorList>
            <person name="Qu J.-H."/>
        </authorList>
    </citation>
    <scope>NUCLEOTIDE SEQUENCE [LARGE SCALE GENOMIC DNA]</scope>
    <source>
        <strain evidence="4 5">NBS58-1</strain>
    </source>
</reference>
<accession>A0A5B6TCJ5</accession>
<dbReference type="PANTHER" id="PTHR46825">
    <property type="entry name" value="D-ALANYL-D-ALANINE-CARBOXYPEPTIDASE/ENDOPEPTIDASE AMPH"/>
    <property type="match status" value="1"/>
</dbReference>
<dbReference type="OrthoDB" id="9793489at2"/>
<evidence type="ECO:0000256" key="1">
    <source>
        <dbReference type="PROSITE-ProRule" id="PRU00339"/>
    </source>
</evidence>
<evidence type="ECO:0000313" key="4">
    <source>
        <dbReference type="EMBL" id="KAA3436671.1"/>
    </source>
</evidence>
<dbReference type="Gene3D" id="1.25.40.10">
    <property type="entry name" value="Tetratricopeptide repeat domain"/>
    <property type="match status" value="1"/>
</dbReference>
<dbReference type="GO" id="GO:0016787">
    <property type="term" value="F:hydrolase activity"/>
    <property type="evidence" value="ECO:0007669"/>
    <property type="project" value="UniProtKB-KW"/>
</dbReference>
<dbReference type="Pfam" id="PF00144">
    <property type="entry name" value="Beta-lactamase"/>
    <property type="match status" value="1"/>
</dbReference>
<dbReference type="Gene3D" id="3.40.710.10">
    <property type="entry name" value="DD-peptidase/beta-lactamase superfamily"/>
    <property type="match status" value="1"/>
</dbReference>
<dbReference type="InterPro" id="IPR001466">
    <property type="entry name" value="Beta-lactam-related"/>
</dbReference>
<dbReference type="AlphaFoldDB" id="A0A5B6TCJ5"/>
<comment type="caution">
    <text evidence="4">The sequence shown here is derived from an EMBL/GenBank/DDBJ whole genome shotgun (WGS) entry which is preliminary data.</text>
</comment>
<feature type="chain" id="PRO_5023065459" evidence="2">
    <location>
        <begin position="19"/>
        <end position="490"/>
    </location>
</feature>
<proteinExistence type="predicted"/>
<dbReference type="InterPro" id="IPR011990">
    <property type="entry name" value="TPR-like_helical_dom_sf"/>
</dbReference>
<protein>
    <submittedName>
        <fullName evidence="4">Serine hydrolase</fullName>
    </submittedName>
</protein>
<keyword evidence="4" id="KW-0378">Hydrolase</keyword>
<dbReference type="PANTHER" id="PTHR46825:SF8">
    <property type="entry name" value="BETA-LACTAMASE-RELATED"/>
    <property type="match status" value="1"/>
</dbReference>
<name>A0A5B6TCJ5_9BACT</name>
<dbReference type="Proteomes" id="UP000324133">
    <property type="component" value="Unassembled WGS sequence"/>
</dbReference>
<gene>
    <name evidence="4" type="ORF">FOA19_20025</name>
</gene>
<dbReference type="RefSeq" id="WP_149092612.1">
    <property type="nucleotide sequence ID" value="NZ_VKKY01000003.1"/>
</dbReference>
<dbReference type="PROSITE" id="PS51257">
    <property type="entry name" value="PROKAR_LIPOPROTEIN"/>
    <property type="match status" value="1"/>
</dbReference>
<dbReference type="EMBL" id="VKKY01000003">
    <property type="protein sequence ID" value="KAA3436671.1"/>
    <property type="molecule type" value="Genomic_DNA"/>
</dbReference>
<feature type="repeat" description="TPR" evidence="1">
    <location>
        <begin position="441"/>
        <end position="474"/>
    </location>
</feature>
<feature type="signal peptide" evidence="2">
    <location>
        <begin position="1"/>
        <end position="18"/>
    </location>
</feature>